<organism evidence="2 3">
    <name type="scientific">Acaryochloris thomasi RCC1774</name>
    <dbReference type="NCBI Taxonomy" id="1764569"/>
    <lineage>
        <taxon>Bacteria</taxon>
        <taxon>Bacillati</taxon>
        <taxon>Cyanobacteriota</taxon>
        <taxon>Cyanophyceae</taxon>
        <taxon>Acaryochloridales</taxon>
        <taxon>Acaryochloridaceae</taxon>
        <taxon>Acaryochloris</taxon>
        <taxon>Acaryochloris thomasi</taxon>
    </lineage>
</organism>
<comment type="caution">
    <text evidence="2">The sequence shown here is derived from an EMBL/GenBank/DDBJ whole genome shotgun (WGS) entry which is preliminary data.</text>
</comment>
<evidence type="ECO:0000313" key="2">
    <source>
        <dbReference type="EMBL" id="PZD71977.1"/>
    </source>
</evidence>
<dbReference type="EMBL" id="PQWO01000013">
    <property type="protein sequence ID" value="PZD71977.1"/>
    <property type="molecule type" value="Genomic_DNA"/>
</dbReference>
<reference evidence="2 3" key="1">
    <citation type="journal article" date="2018" name="Sci. Rep.">
        <title>A novel species of the marine cyanobacterium Acaryochloris with a unique pigment content and lifestyle.</title>
        <authorList>
            <person name="Partensky F."/>
            <person name="Six C."/>
            <person name="Ratin M."/>
            <person name="Garczarek L."/>
            <person name="Vaulot D."/>
            <person name="Probert I."/>
            <person name="Calteau A."/>
            <person name="Gourvil P."/>
            <person name="Marie D."/>
            <person name="Grebert T."/>
            <person name="Bouchier C."/>
            <person name="Le Panse S."/>
            <person name="Gachenot M."/>
            <person name="Rodriguez F."/>
            <person name="Garrido J.L."/>
        </authorList>
    </citation>
    <scope>NUCLEOTIDE SEQUENCE [LARGE SCALE GENOMIC DNA]</scope>
    <source>
        <strain evidence="2 3">RCC1774</strain>
    </source>
</reference>
<evidence type="ECO:0000313" key="3">
    <source>
        <dbReference type="Proteomes" id="UP000248857"/>
    </source>
</evidence>
<keyword evidence="1" id="KW-0812">Transmembrane</keyword>
<keyword evidence="1" id="KW-1133">Transmembrane helix</keyword>
<protein>
    <submittedName>
        <fullName evidence="2">Uncharacterized protein</fullName>
    </submittedName>
</protein>
<accession>A0A2W1JTL7</accession>
<dbReference type="Proteomes" id="UP000248857">
    <property type="component" value="Unassembled WGS sequence"/>
</dbReference>
<sequence length="144" mass="16759">MGRLLKDKTHPTDPMAYQDPQLKAEIGRLHQLTVYGRWLFVFCLWITVGLLSFMGLRSSIDLWLEYFTWAAFRAAFRYNGLATAGLGLCLGTTLAVLLWQSRNILFGLPKQERTRLRQRVMKIRQQGHNHPLWKLVCQSKSRPQ</sequence>
<dbReference type="AlphaFoldDB" id="A0A2W1JTL7"/>
<name>A0A2W1JTL7_9CYAN</name>
<feature type="transmembrane region" description="Helical" evidence="1">
    <location>
        <begin position="76"/>
        <end position="99"/>
    </location>
</feature>
<keyword evidence="3" id="KW-1185">Reference proteome</keyword>
<dbReference type="RefSeq" id="WP_233501726.1">
    <property type="nucleotide sequence ID" value="NZ_CAWNWM010000013.1"/>
</dbReference>
<keyword evidence="1" id="KW-0472">Membrane</keyword>
<proteinExistence type="predicted"/>
<feature type="transmembrane region" description="Helical" evidence="1">
    <location>
        <begin position="38"/>
        <end position="56"/>
    </location>
</feature>
<gene>
    <name evidence="2" type="ORF">C1752_04411</name>
</gene>
<evidence type="ECO:0000256" key="1">
    <source>
        <dbReference type="SAM" id="Phobius"/>
    </source>
</evidence>